<gene>
    <name evidence="1" type="ORF">Naga_100775g3</name>
</gene>
<comment type="caution">
    <text evidence="1">The sequence shown here is derived from an EMBL/GenBank/DDBJ whole genome shotgun (WGS) entry which is preliminary data.</text>
</comment>
<protein>
    <submittedName>
        <fullName evidence="1">Uncharacterized protein</fullName>
    </submittedName>
</protein>
<dbReference type="OrthoDB" id="10528968at2759"/>
<dbReference type="Gene3D" id="3.80.10.10">
    <property type="entry name" value="Ribonuclease Inhibitor"/>
    <property type="match status" value="1"/>
</dbReference>
<dbReference type="EMBL" id="AZIL01002384">
    <property type="protein sequence ID" value="EWM21709.1"/>
    <property type="molecule type" value="Genomic_DNA"/>
</dbReference>
<dbReference type="InterPro" id="IPR032675">
    <property type="entry name" value="LRR_dom_sf"/>
</dbReference>
<keyword evidence="2" id="KW-1185">Reference proteome</keyword>
<name>W7TLU9_9STRA</name>
<reference evidence="1 2" key="1">
    <citation type="journal article" date="2014" name="Mol. Plant">
        <title>Chromosome Scale Genome Assembly and Transcriptome Profiling of Nannochloropsis gaditana in Nitrogen Depletion.</title>
        <authorList>
            <person name="Corteggiani Carpinelli E."/>
            <person name="Telatin A."/>
            <person name="Vitulo N."/>
            <person name="Forcato C."/>
            <person name="D'Angelo M."/>
            <person name="Schiavon R."/>
            <person name="Vezzi A."/>
            <person name="Giacometti G.M."/>
            <person name="Morosinotto T."/>
            <person name="Valle G."/>
        </authorList>
    </citation>
    <scope>NUCLEOTIDE SEQUENCE [LARGE SCALE GENOMIC DNA]</scope>
    <source>
        <strain evidence="1 2">B-31</strain>
    </source>
</reference>
<evidence type="ECO:0000313" key="2">
    <source>
        <dbReference type="Proteomes" id="UP000019335"/>
    </source>
</evidence>
<proteinExistence type="predicted"/>
<accession>W7TLU9</accession>
<dbReference type="SUPFAM" id="SSF52047">
    <property type="entry name" value="RNI-like"/>
    <property type="match status" value="1"/>
</dbReference>
<organism evidence="1 2">
    <name type="scientific">Nannochloropsis gaditana</name>
    <dbReference type="NCBI Taxonomy" id="72520"/>
    <lineage>
        <taxon>Eukaryota</taxon>
        <taxon>Sar</taxon>
        <taxon>Stramenopiles</taxon>
        <taxon>Ochrophyta</taxon>
        <taxon>Eustigmatophyceae</taxon>
        <taxon>Eustigmatales</taxon>
        <taxon>Monodopsidaceae</taxon>
        <taxon>Nannochloropsis</taxon>
    </lineage>
</organism>
<evidence type="ECO:0000313" key="1">
    <source>
        <dbReference type="EMBL" id="EWM21709.1"/>
    </source>
</evidence>
<sequence length="188" mass="20516">MHAASLPRPSLTWERERKLDLQLQLCGVAGHAGAQTLNLHGNRLSPFGASQLFTSLVKHRVMPALRRLDVRNTHVGADGLGSVLKILSLRAPSPSSSSSFPATTPNSPPLGTLRHLYVSLMHGKDEERQLETVQALLLQASQSLPRLRMLAILDEGEILDADTENRLKVTNSAILVRHHTRALPTPAV</sequence>
<dbReference type="Proteomes" id="UP000019335">
    <property type="component" value="Unassembled WGS sequence"/>
</dbReference>
<dbReference type="AlphaFoldDB" id="W7TLU9"/>